<dbReference type="GO" id="GO:0016020">
    <property type="term" value="C:membrane"/>
    <property type="evidence" value="ECO:0007669"/>
    <property type="project" value="InterPro"/>
</dbReference>
<proteinExistence type="predicted"/>
<dbReference type="InterPro" id="IPR003425">
    <property type="entry name" value="CCB3/YggT"/>
</dbReference>
<sequence>MARWMLVVATAMAMATMVQGDRGTTLLAHRHAFTPLSRSGQIRRRNMCAVAIPGDSVGEEVFVRGFQNFLTLYQNLLVARVLLSWFPSAQSIGALQPLYNVCDPYLNTFRGIIPPIGGIDLSPILAFTLLQVSAGAMVSLGAETPRRGYEGWARVPEQKVGICEAFVKRRFNL</sequence>
<protein>
    <submittedName>
        <fullName evidence="2 3">Uncharacterized protein</fullName>
    </submittedName>
</protein>
<dbReference type="PANTHER" id="PTHR33219">
    <property type="entry name" value="YLMG HOMOLOG PROTEIN 2, CHLOROPLASTIC"/>
    <property type="match status" value="1"/>
</dbReference>
<evidence type="ECO:0000313" key="4">
    <source>
        <dbReference type="Proteomes" id="UP000011087"/>
    </source>
</evidence>
<feature type="chain" id="PRO_5008770312" evidence="1">
    <location>
        <begin position="21"/>
        <end position="173"/>
    </location>
</feature>
<dbReference type="AlphaFoldDB" id="L1IP93"/>
<reference evidence="3" key="3">
    <citation type="submission" date="2016-03" db="UniProtKB">
        <authorList>
            <consortium name="EnsemblProtists"/>
        </authorList>
    </citation>
    <scope>IDENTIFICATION</scope>
</reference>
<name>L1IP93_GUITC</name>
<dbReference type="EnsemblProtists" id="EKX37704">
    <property type="protein sequence ID" value="EKX37704"/>
    <property type="gene ID" value="GUITHDRAFT_165419"/>
</dbReference>
<organism evidence="2">
    <name type="scientific">Guillardia theta (strain CCMP2712)</name>
    <name type="common">Cryptophyte</name>
    <dbReference type="NCBI Taxonomy" id="905079"/>
    <lineage>
        <taxon>Eukaryota</taxon>
        <taxon>Cryptophyceae</taxon>
        <taxon>Pyrenomonadales</taxon>
        <taxon>Geminigeraceae</taxon>
        <taxon>Guillardia</taxon>
    </lineage>
</organism>
<dbReference type="eggNOG" id="ENOG502S5F2">
    <property type="taxonomic scope" value="Eukaryota"/>
</dbReference>
<dbReference type="Proteomes" id="UP000011087">
    <property type="component" value="Unassembled WGS sequence"/>
</dbReference>
<dbReference type="Pfam" id="PF02325">
    <property type="entry name" value="CCB3_YggT"/>
    <property type="match status" value="1"/>
</dbReference>
<dbReference type="RefSeq" id="XP_005824684.1">
    <property type="nucleotide sequence ID" value="XM_005824627.1"/>
</dbReference>
<keyword evidence="4" id="KW-1185">Reference proteome</keyword>
<dbReference type="PaxDb" id="55529-EKX37704"/>
<reference evidence="2 4" key="1">
    <citation type="journal article" date="2012" name="Nature">
        <title>Algal genomes reveal evolutionary mosaicism and the fate of nucleomorphs.</title>
        <authorList>
            <consortium name="DOE Joint Genome Institute"/>
            <person name="Curtis B.A."/>
            <person name="Tanifuji G."/>
            <person name="Burki F."/>
            <person name="Gruber A."/>
            <person name="Irimia M."/>
            <person name="Maruyama S."/>
            <person name="Arias M.C."/>
            <person name="Ball S.G."/>
            <person name="Gile G.H."/>
            <person name="Hirakawa Y."/>
            <person name="Hopkins J.F."/>
            <person name="Kuo A."/>
            <person name="Rensing S.A."/>
            <person name="Schmutz J."/>
            <person name="Symeonidi A."/>
            <person name="Elias M."/>
            <person name="Eveleigh R.J."/>
            <person name="Herman E.K."/>
            <person name="Klute M.J."/>
            <person name="Nakayama T."/>
            <person name="Obornik M."/>
            <person name="Reyes-Prieto A."/>
            <person name="Armbrust E.V."/>
            <person name="Aves S.J."/>
            <person name="Beiko R.G."/>
            <person name="Coutinho P."/>
            <person name="Dacks J.B."/>
            <person name="Durnford D.G."/>
            <person name="Fast N.M."/>
            <person name="Green B.R."/>
            <person name="Grisdale C.J."/>
            <person name="Hempel F."/>
            <person name="Henrissat B."/>
            <person name="Hoppner M.P."/>
            <person name="Ishida K."/>
            <person name="Kim E."/>
            <person name="Koreny L."/>
            <person name="Kroth P.G."/>
            <person name="Liu Y."/>
            <person name="Malik S.B."/>
            <person name="Maier U.G."/>
            <person name="McRose D."/>
            <person name="Mock T."/>
            <person name="Neilson J.A."/>
            <person name="Onodera N.T."/>
            <person name="Poole A.M."/>
            <person name="Pritham E.J."/>
            <person name="Richards T.A."/>
            <person name="Rocap G."/>
            <person name="Roy S.W."/>
            <person name="Sarai C."/>
            <person name="Schaack S."/>
            <person name="Shirato S."/>
            <person name="Slamovits C.H."/>
            <person name="Spencer D.F."/>
            <person name="Suzuki S."/>
            <person name="Worden A.Z."/>
            <person name="Zauner S."/>
            <person name="Barry K."/>
            <person name="Bell C."/>
            <person name="Bharti A.K."/>
            <person name="Crow J.A."/>
            <person name="Grimwood J."/>
            <person name="Kramer R."/>
            <person name="Lindquist E."/>
            <person name="Lucas S."/>
            <person name="Salamov A."/>
            <person name="McFadden G.I."/>
            <person name="Lane C.E."/>
            <person name="Keeling P.J."/>
            <person name="Gray M.W."/>
            <person name="Grigoriev I.V."/>
            <person name="Archibald J.M."/>
        </authorList>
    </citation>
    <scope>NUCLEOTIDE SEQUENCE</scope>
    <source>
        <strain evidence="2 4">CCMP2712</strain>
    </source>
</reference>
<dbReference type="GeneID" id="17294442"/>
<dbReference type="PANTHER" id="PTHR33219:SF14">
    <property type="entry name" value="PROTEIN COFACTOR ASSEMBLY OF COMPLEX C SUBUNIT B CCB3, CHLOROPLASTIC-RELATED"/>
    <property type="match status" value="1"/>
</dbReference>
<evidence type="ECO:0000313" key="3">
    <source>
        <dbReference type="EnsemblProtists" id="EKX37704"/>
    </source>
</evidence>
<dbReference type="HOGENOM" id="CLU_146272_0_0_1"/>
<dbReference type="STRING" id="905079.L1IP93"/>
<dbReference type="EMBL" id="JH993056">
    <property type="protein sequence ID" value="EKX37704.1"/>
    <property type="molecule type" value="Genomic_DNA"/>
</dbReference>
<reference evidence="4" key="2">
    <citation type="submission" date="2012-11" db="EMBL/GenBank/DDBJ databases">
        <authorList>
            <person name="Kuo A."/>
            <person name="Curtis B.A."/>
            <person name="Tanifuji G."/>
            <person name="Burki F."/>
            <person name="Gruber A."/>
            <person name="Irimia M."/>
            <person name="Maruyama S."/>
            <person name="Arias M.C."/>
            <person name="Ball S.G."/>
            <person name="Gile G.H."/>
            <person name="Hirakawa Y."/>
            <person name="Hopkins J.F."/>
            <person name="Rensing S.A."/>
            <person name="Schmutz J."/>
            <person name="Symeonidi A."/>
            <person name="Elias M."/>
            <person name="Eveleigh R.J."/>
            <person name="Herman E.K."/>
            <person name="Klute M.J."/>
            <person name="Nakayama T."/>
            <person name="Obornik M."/>
            <person name="Reyes-Prieto A."/>
            <person name="Armbrust E.V."/>
            <person name="Aves S.J."/>
            <person name="Beiko R.G."/>
            <person name="Coutinho P."/>
            <person name="Dacks J.B."/>
            <person name="Durnford D.G."/>
            <person name="Fast N.M."/>
            <person name="Green B.R."/>
            <person name="Grisdale C."/>
            <person name="Hempe F."/>
            <person name="Henrissat B."/>
            <person name="Hoppner M.P."/>
            <person name="Ishida K.-I."/>
            <person name="Kim E."/>
            <person name="Koreny L."/>
            <person name="Kroth P.G."/>
            <person name="Liu Y."/>
            <person name="Malik S.-B."/>
            <person name="Maier U.G."/>
            <person name="McRose D."/>
            <person name="Mock T."/>
            <person name="Neilson J.A."/>
            <person name="Onodera N.T."/>
            <person name="Poole A.M."/>
            <person name="Pritham E.J."/>
            <person name="Richards T.A."/>
            <person name="Rocap G."/>
            <person name="Roy S.W."/>
            <person name="Sarai C."/>
            <person name="Schaack S."/>
            <person name="Shirato S."/>
            <person name="Slamovits C.H."/>
            <person name="Spencer D.F."/>
            <person name="Suzuki S."/>
            <person name="Worden A.Z."/>
            <person name="Zauner S."/>
            <person name="Barry K."/>
            <person name="Bell C."/>
            <person name="Bharti A.K."/>
            <person name="Crow J.A."/>
            <person name="Grimwood J."/>
            <person name="Kramer R."/>
            <person name="Lindquist E."/>
            <person name="Lucas S."/>
            <person name="Salamov A."/>
            <person name="McFadden G.I."/>
            <person name="Lane C.E."/>
            <person name="Keeling P.J."/>
            <person name="Gray M.W."/>
            <person name="Grigoriev I.V."/>
            <person name="Archibald J.M."/>
        </authorList>
    </citation>
    <scope>NUCLEOTIDE SEQUENCE</scope>
    <source>
        <strain evidence="4">CCMP2712</strain>
    </source>
</reference>
<dbReference type="KEGG" id="gtt:GUITHDRAFT_165419"/>
<dbReference type="OrthoDB" id="2066at2759"/>
<evidence type="ECO:0000313" key="2">
    <source>
        <dbReference type="EMBL" id="EKX37704.1"/>
    </source>
</evidence>
<feature type="signal peptide" evidence="1">
    <location>
        <begin position="1"/>
        <end position="20"/>
    </location>
</feature>
<accession>L1IP93</accession>
<dbReference type="OMA" id="MARPCMV"/>
<keyword evidence="1" id="KW-0732">Signal</keyword>
<gene>
    <name evidence="2" type="ORF">GUITHDRAFT_165419</name>
</gene>
<evidence type="ECO:0000256" key="1">
    <source>
        <dbReference type="SAM" id="SignalP"/>
    </source>
</evidence>